<feature type="transmembrane region" description="Helical" evidence="5">
    <location>
        <begin position="222"/>
        <end position="245"/>
    </location>
</feature>
<feature type="transmembrane region" description="Helical" evidence="5">
    <location>
        <begin position="275"/>
        <end position="292"/>
    </location>
</feature>
<evidence type="ECO:0000313" key="10">
    <source>
        <dbReference type="Proteomes" id="UP000000674"/>
    </source>
</evidence>
<dbReference type="Pfam" id="PF24961">
    <property type="entry name" value="NfeD_membrane"/>
    <property type="match status" value="1"/>
</dbReference>
<dbReference type="SUPFAM" id="SSF141322">
    <property type="entry name" value="NfeD domain-like"/>
    <property type="match status" value="1"/>
</dbReference>
<dbReference type="PANTHER" id="PTHR33507">
    <property type="entry name" value="INNER MEMBRANE PROTEIN YBBJ"/>
    <property type="match status" value="1"/>
</dbReference>
<dbReference type="AlphaFoldDB" id="A0B9X3"/>
<dbReference type="InterPro" id="IPR056739">
    <property type="entry name" value="NfeD_membrane"/>
</dbReference>
<feature type="domain" description="NfeD integral membrane" evidence="7">
    <location>
        <begin position="230"/>
        <end position="354"/>
    </location>
</feature>
<feature type="domain" description="NfeD1b N-terminal" evidence="8">
    <location>
        <begin position="36"/>
        <end position="170"/>
    </location>
</feature>
<keyword evidence="3 5" id="KW-1133">Transmembrane helix</keyword>
<dbReference type="Gene3D" id="2.40.50.140">
    <property type="entry name" value="Nucleic acid-binding proteins"/>
    <property type="match status" value="1"/>
</dbReference>
<dbReference type="EMBL" id="CP000477">
    <property type="protein sequence ID" value="ABK15497.1"/>
    <property type="molecule type" value="Genomic_DNA"/>
</dbReference>
<dbReference type="Proteomes" id="UP000000674">
    <property type="component" value="Chromosome"/>
</dbReference>
<dbReference type="KEGG" id="mtp:Mthe_1731"/>
<dbReference type="InterPro" id="IPR056738">
    <property type="entry name" value="NfeD1b_N"/>
</dbReference>
<dbReference type="Gene3D" id="3.90.226.10">
    <property type="entry name" value="2-enoyl-CoA Hydratase, Chain A, domain 1"/>
    <property type="match status" value="1"/>
</dbReference>
<accession>A0B9X3</accession>
<dbReference type="InterPro" id="IPR029045">
    <property type="entry name" value="ClpP/crotonase-like_dom_sf"/>
</dbReference>
<dbReference type="STRING" id="349307.Mthe_1731"/>
<dbReference type="SUPFAM" id="SSF52096">
    <property type="entry name" value="ClpP/crotonase"/>
    <property type="match status" value="1"/>
</dbReference>
<reference evidence="9 10" key="1">
    <citation type="submission" date="2006-10" db="EMBL/GenBank/DDBJ databases">
        <title>Complete sequence of Methanosaeta thermophila PT.</title>
        <authorList>
            <consortium name="US DOE Joint Genome Institute"/>
            <person name="Copeland A."/>
            <person name="Lucas S."/>
            <person name="Lapidus A."/>
            <person name="Barry K."/>
            <person name="Detter J.C."/>
            <person name="Glavina del Rio T."/>
            <person name="Hammon N."/>
            <person name="Israni S."/>
            <person name="Pitluck S."/>
            <person name="Chain P."/>
            <person name="Malfatti S."/>
            <person name="Shin M."/>
            <person name="Vergez L."/>
            <person name="Schmutz J."/>
            <person name="Larimer F."/>
            <person name="Land M."/>
            <person name="Hauser L."/>
            <person name="Kyrpides N."/>
            <person name="Kim E."/>
            <person name="Smith K.S."/>
            <person name="Ingram-Smith C."/>
            <person name="Richardson P."/>
        </authorList>
    </citation>
    <scope>NUCLEOTIDE SEQUENCE [LARGE SCALE GENOMIC DNA]</scope>
    <source>
        <strain evidence="10">DSM 6194 / JCM 14653 / NBRC 101360 / PT</strain>
    </source>
</reference>
<comment type="subcellular location">
    <subcellularLocation>
        <location evidence="1">Membrane</location>
        <topology evidence="1">Multi-pass membrane protein</topology>
    </subcellularLocation>
</comment>
<evidence type="ECO:0000256" key="4">
    <source>
        <dbReference type="ARBA" id="ARBA00023136"/>
    </source>
</evidence>
<organism evidence="9 10">
    <name type="scientific">Methanothrix thermoacetophila (strain DSM 6194 / JCM 14653 / NBRC 101360 / PT)</name>
    <name type="common">Methanosaeta thermophila</name>
    <dbReference type="NCBI Taxonomy" id="349307"/>
    <lineage>
        <taxon>Archaea</taxon>
        <taxon>Methanobacteriati</taxon>
        <taxon>Methanobacteriota</taxon>
        <taxon>Stenosarchaea group</taxon>
        <taxon>Methanomicrobia</taxon>
        <taxon>Methanotrichales</taxon>
        <taxon>Methanotrichaceae</taxon>
        <taxon>Methanothrix</taxon>
    </lineage>
</organism>
<evidence type="ECO:0000259" key="8">
    <source>
        <dbReference type="Pfam" id="PF25145"/>
    </source>
</evidence>
<dbReference type="RefSeq" id="WP_011696875.1">
    <property type="nucleotide sequence ID" value="NC_008553.1"/>
</dbReference>
<evidence type="ECO:0000256" key="1">
    <source>
        <dbReference type="ARBA" id="ARBA00004141"/>
    </source>
</evidence>
<dbReference type="InterPro" id="IPR052165">
    <property type="entry name" value="Membrane_assoc_protease"/>
</dbReference>
<evidence type="ECO:0000259" key="7">
    <source>
        <dbReference type="Pfam" id="PF24961"/>
    </source>
</evidence>
<feature type="transmembrane region" description="Helical" evidence="5">
    <location>
        <begin position="332"/>
        <end position="353"/>
    </location>
</feature>
<keyword evidence="4 5" id="KW-0472">Membrane</keyword>
<evidence type="ECO:0000256" key="2">
    <source>
        <dbReference type="ARBA" id="ARBA00022692"/>
    </source>
</evidence>
<dbReference type="GO" id="GO:0016020">
    <property type="term" value="C:membrane"/>
    <property type="evidence" value="ECO:0007669"/>
    <property type="project" value="UniProtKB-SubCell"/>
</dbReference>
<dbReference type="HOGENOM" id="CLU_024619_1_1_2"/>
<proteinExistence type="predicted"/>
<dbReference type="InterPro" id="IPR002810">
    <property type="entry name" value="NfeD-like_C"/>
</dbReference>
<dbReference type="CDD" id="cd07020">
    <property type="entry name" value="Clp_protease_NfeD_1"/>
    <property type="match status" value="1"/>
</dbReference>
<sequence>MGLHLKSLLILLLLSSPCLGDVVSLRIDGAITPASDDLVKTAIGYAESSNADALILMLDTPGGGLSETLEIIAVVERTEIPVVGYVSPSGAKAWSAGTMILISTDIAAMAPNTIIGSAQPVRLLPTGATEPVNDTKTTNAIVALIEEKAKIHGRNRTAAREFVLSNLNLNAEEALEYGVIEHVSPDISSLLKSINGSSAKNRTLVTEGAAVVIFEPDLRLRVLMLLSDPTIAGLLLLVGLYALIFGISNPGLGAEVFGVIAIALGLIGQGFDVNIGALFLIILGMGLILAELHTHAMGVLGVAGLICIVLGTLLFAPIGFPEWYLPGEYQRSVIRLFLLPSLTMAGFFAFAVYKIAEARRRPTFEETAGQYAETIETLDPKGYVIFRGEYWKAEADERIEKGETVEVVGISGQTLKVRKVR</sequence>
<dbReference type="OrthoDB" id="28112at2157"/>
<dbReference type="Pfam" id="PF01957">
    <property type="entry name" value="NfeD"/>
    <property type="match status" value="1"/>
</dbReference>
<gene>
    <name evidence="9" type="ordered locus">Mthe_1731</name>
</gene>
<protein>
    <submittedName>
        <fullName evidence="9">Nodulation efficiency protein NfeD</fullName>
    </submittedName>
</protein>
<name>A0B9X3_METTP</name>
<evidence type="ECO:0000256" key="3">
    <source>
        <dbReference type="ARBA" id="ARBA00022989"/>
    </source>
</evidence>
<dbReference type="InterPro" id="IPR012340">
    <property type="entry name" value="NA-bd_OB-fold"/>
</dbReference>
<keyword evidence="2 5" id="KW-0812">Transmembrane</keyword>
<dbReference type="PANTHER" id="PTHR33507:SF4">
    <property type="entry name" value="NODULATION COMPETITIVENESS PROTEIN NFED"/>
    <property type="match status" value="1"/>
</dbReference>
<dbReference type="GeneID" id="4462924"/>
<evidence type="ECO:0000259" key="6">
    <source>
        <dbReference type="Pfam" id="PF01957"/>
    </source>
</evidence>
<evidence type="ECO:0000256" key="5">
    <source>
        <dbReference type="SAM" id="Phobius"/>
    </source>
</evidence>
<keyword evidence="10" id="KW-1185">Reference proteome</keyword>
<feature type="transmembrane region" description="Helical" evidence="5">
    <location>
        <begin position="252"/>
        <end position="269"/>
    </location>
</feature>
<dbReference type="Pfam" id="PF25145">
    <property type="entry name" value="NfeD1b_N"/>
    <property type="match status" value="1"/>
</dbReference>
<feature type="transmembrane region" description="Helical" evidence="5">
    <location>
        <begin position="299"/>
        <end position="320"/>
    </location>
</feature>
<evidence type="ECO:0000313" key="9">
    <source>
        <dbReference type="EMBL" id="ABK15497.1"/>
    </source>
</evidence>
<feature type="domain" description="NfeD-like C-terminal" evidence="6">
    <location>
        <begin position="366"/>
        <end position="419"/>
    </location>
</feature>